<gene>
    <name evidence="3" type="ORF">CURHAP_LOCUS19266</name>
</gene>
<evidence type="ECO:0000256" key="2">
    <source>
        <dbReference type="SAM" id="Phobius"/>
    </source>
</evidence>
<feature type="compositionally biased region" description="Basic and acidic residues" evidence="1">
    <location>
        <begin position="33"/>
        <end position="49"/>
    </location>
</feature>
<evidence type="ECO:0000313" key="3">
    <source>
        <dbReference type="EMBL" id="CAB4272564.1"/>
    </source>
</evidence>
<protein>
    <submittedName>
        <fullName evidence="3">Uncharacterized protein</fullName>
    </submittedName>
</protein>
<feature type="transmembrane region" description="Helical" evidence="2">
    <location>
        <begin position="7"/>
        <end position="27"/>
    </location>
</feature>
<keyword evidence="2" id="KW-1133">Transmembrane helix</keyword>
<organism evidence="3 4">
    <name type="scientific">Prunus armeniaca</name>
    <name type="common">Apricot</name>
    <name type="synonym">Armeniaca vulgaris</name>
    <dbReference type="NCBI Taxonomy" id="36596"/>
    <lineage>
        <taxon>Eukaryota</taxon>
        <taxon>Viridiplantae</taxon>
        <taxon>Streptophyta</taxon>
        <taxon>Embryophyta</taxon>
        <taxon>Tracheophyta</taxon>
        <taxon>Spermatophyta</taxon>
        <taxon>Magnoliopsida</taxon>
        <taxon>eudicotyledons</taxon>
        <taxon>Gunneridae</taxon>
        <taxon>Pentapetalae</taxon>
        <taxon>rosids</taxon>
        <taxon>fabids</taxon>
        <taxon>Rosales</taxon>
        <taxon>Rosaceae</taxon>
        <taxon>Amygdaloideae</taxon>
        <taxon>Amygdaleae</taxon>
        <taxon>Prunus</taxon>
    </lineage>
</organism>
<reference evidence="3 4" key="1">
    <citation type="submission" date="2020-05" db="EMBL/GenBank/DDBJ databases">
        <authorList>
            <person name="Campoy J."/>
            <person name="Schneeberger K."/>
            <person name="Spophaly S."/>
        </authorList>
    </citation>
    <scope>NUCLEOTIDE SEQUENCE [LARGE SCALE GENOMIC DNA]</scope>
    <source>
        <strain evidence="3">PruArmRojPasFocal</strain>
    </source>
</reference>
<feature type="region of interest" description="Disordered" evidence="1">
    <location>
        <begin position="33"/>
        <end position="60"/>
    </location>
</feature>
<keyword evidence="2" id="KW-0472">Membrane</keyword>
<name>A0A6J5UAZ7_PRUAR</name>
<sequence>MGKPFDLVAWTGKTLSIICSALQWVVYRRQQQKTEDRIESDRNGAKDGQVDSDDEPDWMRNAVINKDKQGEEMKTKKKEKFGVGFRRVDKRRNHENCRDLFSRSVEEEPCTKR</sequence>
<dbReference type="EMBL" id="CAEKDK010000003">
    <property type="protein sequence ID" value="CAB4272564.1"/>
    <property type="molecule type" value="Genomic_DNA"/>
</dbReference>
<dbReference type="Proteomes" id="UP000507222">
    <property type="component" value="Unassembled WGS sequence"/>
</dbReference>
<proteinExistence type="predicted"/>
<accession>A0A6J5UAZ7</accession>
<evidence type="ECO:0000313" key="4">
    <source>
        <dbReference type="Proteomes" id="UP000507222"/>
    </source>
</evidence>
<evidence type="ECO:0000256" key="1">
    <source>
        <dbReference type="SAM" id="MobiDB-lite"/>
    </source>
</evidence>
<keyword evidence="2" id="KW-0812">Transmembrane</keyword>
<dbReference type="AlphaFoldDB" id="A0A6J5UAZ7"/>